<evidence type="ECO:0000259" key="11">
    <source>
        <dbReference type="Pfam" id="PF01431"/>
    </source>
</evidence>
<evidence type="ECO:0000256" key="8">
    <source>
        <dbReference type="SAM" id="Coils"/>
    </source>
</evidence>
<feature type="compositionally biased region" description="Basic residues" evidence="9">
    <location>
        <begin position="891"/>
        <end position="902"/>
    </location>
</feature>
<keyword evidence="6" id="KW-0862">Zinc</keyword>
<dbReference type="InterPro" id="IPR018497">
    <property type="entry name" value="Peptidase_M13_C"/>
</dbReference>
<evidence type="ECO:0000313" key="13">
    <source>
        <dbReference type="EMBL" id="CAF4384310.1"/>
    </source>
</evidence>
<gene>
    <name evidence="13" type="ORF">TSG867_LOCUS11809</name>
</gene>
<feature type="domain" description="Peptidase M13 N-terminal" evidence="12">
    <location>
        <begin position="118"/>
        <end position="524"/>
    </location>
</feature>
<dbReference type="InterPro" id="IPR008753">
    <property type="entry name" value="Peptidase_M13_N"/>
</dbReference>
<dbReference type="PROSITE" id="PS51885">
    <property type="entry name" value="NEPRILYSIN"/>
    <property type="match status" value="1"/>
</dbReference>
<keyword evidence="4" id="KW-0479">Metal-binding</keyword>
<dbReference type="PRINTS" id="PR00786">
    <property type="entry name" value="NEPRILYSIN"/>
</dbReference>
<keyword evidence="10" id="KW-0472">Membrane</keyword>
<comment type="cofactor">
    <cofactor evidence="1">
        <name>Zn(2+)</name>
        <dbReference type="ChEBI" id="CHEBI:29105"/>
    </cofactor>
</comment>
<comment type="similarity">
    <text evidence="2">Belongs to the peptidase M13 family.</text>
</comment>
<evidence type="ECO:0000256" key="9">
    <source>
        <dbReference type="SAM" id="MobiDB-lite"/>
    </source>
</evidence>
<feature type="region of interest" description="Disordered" evidence="9">
    <location>
        <begin position="837"/>
        <end position="871"/>
    </location>
</feature>
<evidence type="ECO:0000259" key="12">
    <source>
        <dbReference type="Pfam" id="PF05649"/>
    </source>
</evidence>
<feature type="compositionally biased region" description="Basic residues" evidence="9">
    <location>
        <begin position="1112"/>
        <end position="1128"/>
    </location>
</feature>
<evidence type="ECO:0000256" key="2">
    <source>
        <dbReference type="ARBA" id="ARBA00007357"/>
    </source>
</evidence>
<dbReference type="EMBL" id="CAJOBQ010000578">
    <property type="protein sequence ID" value="CAF4384310.1"/>
    <property type="molecule type" value="Genomic_DNA"/>
</dbReference>
<dbReference type="Pfam" id="PF05649">
    <property type="entry name" value="Peptidase_M13_N"/>
    <property type="match status" value="1"/>
</dbReference>
<evidence type="ECO:0000256" key="4">
    <source>
        <dbReference type="ARBA" id="ARBA00022723"/>
    </source>
</evidence>
<feature type="region of interest" description="Disordered" evidence="9">
    <location>
        <begin position="888"/>
        <end position="940"/>
    </location>
</feature>
<evidence type="ECO:0000313" key="14">
    <source>
        <dbReference type="Proteomes" id="UP000663862"/>
    </source>
</evidence>
<dbReference type="GO" id="GO:0016485">
    <property type="term" value="P:protein processing"/>
    <property type="evidence" value="ECO:0007669"/>
    <property type="project" value="TreeGrafter"/>
</dbReference>
<keyword evidence="5" id="KW-0378">Hydrolase</keyword>
<dbReference type="CDD" id="cd08662">
    <property type="entry name" value="M13"/>
    <property type="match status" value="1"/>
</dbReference>
<reference evidence="13" key="1">
    <citation type="submission" date="2021-02" db="EMBL/GenBank/DDBJ databases">
        <authorList>
            <person name="Nowell W R."/>
        </authorList>
    </citation>
    <scope>NUCLEOTIDE SEQUENCE</scope>
</reference>
<dbReference type="GO" id="GO:0004222">
    <property type="term" value="F:metalloendopeptidase activity"/>
    <property type="evidence" value="ECO:0007669"/>
    <property type="project" value="InterPro"/>
</dbReference>
<feature type="compositionally biased region" description="Polar residues" evidence="9">
    <location>
        <begin position="923"/>
        <end position="934"/>
    </location>
</feature>
<evidence type="ECO:0000256" key="1">
    <source>
        <dbReference type="ARBA" id="ARBA00001947"/>
    </source>
</evidence>
<dbReference type="InterPro" id="IPR042089">
    <property type="entry name" value="Peptidase_M13_dom_2"/>
</dbReference>
<keyword evidence="3" id="KW-0645">Protease</keyword>
<sequence>MNRYRHFDNEFDSNNTNSPAILPEIEVDEPFQLEFSPHLQPYPSNYDNFKIFFLHRTALERFLFYLIIFLLIILFVIIIICLSYSKEKEKSFNAICLTPSCIEVSYSIASGINQSVDPCEDFHQFVCGNWIRKNIIPKGHSSWSIPNELGKKNMIILKNILEQTSSSVEAEQQAIKYYQSCMNLIELERLQLQTLEMFFQNTLNFTLKQWINLDKNQTWQQTFIYFLKLFSNQYGFLSIFPIRIDSDEKNSTWNNIYIDQPELILGTRDYYIQSTTNNQSNERNRIIRETLSKVGSEILQLLGFEKNDSIKRMNDIIQFETELALVNLPMEALQKPNETYHLMPLKQLQEYYKSIELDIYSFFNDILNTSSIKFNGNDQVIVLSFELMFNISNILTNYLLASTKSYVVIDHLLFSFVFNKILHLSSSFEKAMIPLKKALYGVDSSVERWEYCIKKTDGAFGFALSALYLRAAFDEDDRSKANELVENIRLSFEENLDKLQWIDEPTKNEAKKKLKKINQKIGYPDFIKNQTHLNERYGGYTIIENEYFNNEIKVSMREQRRTILKYRQKVDASEWRMTPRMVNAYYNPPANEIVFPAGILQPPFFHKDLPLAINYGAIGSVIGHEITHGFDNQGREFDADGNMISWWTNSAVNNFEEKTKCFVQQYSNFTIDGQNINGQRTLGENIADNGGLKLSYFAYQNHKNGNSSASNDLRLPGLDYKNDQLYFIAFAHAWCNIQTSNSLHDDLTTDPHSPSRCRVIGTVQNSDEFTKAFSCKSRATMNPSNKCQLCRQEFIDLLCRITKSDEEMITNVTTDSRNEPDVTIIDETPPAIEDGEIITLDDDDDDDGEITNKKEIEDGEITESQGSDNDDVEELNLRLHALRSLAGAQKQKTKKFKSKRKRTNESSRYIKDDIDLRSPMKNRLSSRYGNQSSNNDDREYLLDKDYRQKSVFDMLLSLISPDTNNYSSTANISSKKLVDNYDIQQMDIVDDYPISAPPLPPLPPPPPPPPLPPNHLPFFDPLPPLPPPPPPLFNIFTANQQFSSTNWPRPNFVQQTPIQNDPWQPSFSHTTDVDLRHQTINTNNHHQTINTNNHHHSIPQINESLSHNKLQQQRRRRTKKPSKRHHHEREHPSPIVTVKLDSPEEQSSPLAKTNDDDEEEERLLREELLRTLSSKRKVKVIEKPNVEPERIVTIERANSPPTIIQINAHPTPPIVINKPIETVPKTQYSINQRYKRVKANVSSTNLTNKIETSTTIVRNTQPIIQTRNKIVRVPDTDIEIPQSNSIIIKFDDQTTDEEQEQPIVGKSNGSSYIINDEERQAIKRLPQQQEEVIRRMNTTDSTAKTIVQKTQTPPPPQSRNDIIQEAIPSTDELSALLEKRRMLIIGRAKYGEIQEKMKKKNLENGLLARDIERLEEQLLNKKTQVTNNNALLQYWQREAMSIAQNIKQQEDLILQSAVFKSVKPATSSVPKPRLATEFDHASISKVFEENSAQMLLSILICPLSLYRKLRPYHTWLNIISKKIPTSSVEDSSCPLFRTRSFSTQNDEQYWKTCLQAYFIDINQVFCPYELQGSCKAQHCIYQHQHQISNRIDQFVSSKNFNEKNKQKILNQIESVCTLQAFDIDLSIFQKRISEKQYQRCRMKLDRYLSIYHEDFRYFRDKSTIGSHSLIHPILVSVSNQLDADEFSPEQAVADLVEGLELERTNAQLWCLYLEFSSWHMSQDELQLLCSAALKNAQSYDLFWTIFYLCTNNIEELISIYYTFIQSNEFDFHNRSYAICELAMFHANLSLNCDQAYNKIKNYVSNSSLENEHRIYLAVVLLYMFVFGSFPRTLYQQMDESRFDKQIYLEPFICPWHALAKYSHNQNEIDKFFDDFINATELSESDFALYINKIHYLNATKRFDQSKVYIESLIEVFPCSIELWIELLLNPEILKNVPETLERARKTTGIYFEFIYSLSSSINIQSMLNNESIQAKTYREKFFSDLCHLSLASDHELKQKKIEHNLLRYTGELRDITILDLIFHFSNFSIDEQRKIILQVLNYLTTHDDHQRILILYSFFRMIQIGRVFDIVIDCFLSINNDQFEWIIKPFTYRLLDVSIKKDRNTLIWPRFDAFAKQLIHSTHCHEIYVTILQRLIASMEDKSKIARLCRLFEKQFSNCGIISQQLRQIIFNSTSNDTGATTTS</sequence>
<name>A0A820N8X3_9BILA</name>
<dbReference type="PANTHER" id="PTHR11733:SF167">
    <property type="entry name" value="FI17812P1-RELATED"/>
    <property type="match status" value="1"/>
</dbReference>
<dbReference type="InterPro" id="IPR000718">
    <property type="entry name" value="Peptidase_M13"/>
</dbReference>
<dbReference type="PANTHER" id="PTHR11733">
    <property type="entry name" value="ZINC METALLOPROTEASE FAMILY M13 NEPRILYSIN-RELATED"/>
    <property type="match status" value="1"/>
</dbReference>
<protein>
    <submittedName>
        <fullName evidence="13">Uncharacterized protein</fullName>
    </submittedName>
</protein>
<accession>A0A820N8X3</accession>
<dbReference type="InterPro" id="IPR024079">
    <property type="entry name" value="MetalloPept_cat_dom_sf"/>
</dbReference>
<comment type="caution">
    <text evidence="13">The sequence shown here is derived from an EMBL/GenBank/DDBJ whole genome shotgun (WGS) entry which is preliminary data.</text>
</comment>
<feature type="domain" description="Peptidase M13 C-terminal" evidence="11">
    <location>
        <begin position="583"/>
        <end position="789"/>
    </location>
</feature>
<dbReference type="Gene3D" id="1.10.1380.10">
    <property type="entry name" value="Neutral endopeptidase , domain2"/>
    <property type="match status" value="1"/>
</dbReference>
<dbReference type="GO" id="GO:0046872">
    <property type="term" value="F:metal ion binding"/>
    <property type="evidence" value="ECO:0007669"/>
    <property type="project" value="UniProtKB-KW"/>
</dbReference>
<dbReference type="Pfam" id="PF01431">
    <property type="entry name" value="Peptidase_M13"/>
    <property type="match status" value="1"/>
</dbReference>
<dbReference type="Proteomes" id="UP000663862">
    <property type="component" value="Unassembled WGS sequence"/>
</dbReference>
<feature type="compositionally biased region" description="Acidic residues" evidence="9">
    <location>
        <begin position="837"/>
        <end position="849"/>
    </location>
</feature>
<keyword evidence="8" id="KW-0175">Coiled coil</keyword>
<evidence type="ECO:0000256" key="3">
    <source>
        <dbReference type="ARBA" id="ARBA00022670"/>
    </source>
</evidence>
<keyword evidence="10" id="KW-1133">Transmembrane helix</keyword>
<keyword evidence="10" id="KW-0812">Transmembrane</keyword>
<organism evidence="13 14">
    <name type="scientific">Rotaria socialis</name>
    <dbReference type="NCBI Taxonomy" id="392032"/>
    <lineage>
        <taxon>Eukaryota</taxon>
        <taxon>Metazoa</taxon>
        <taxon>Spiralia</taxon>
        <taxon>Gnathifera</taxon>
        <taxon>Rotifera</taxon>
        <taxon>Eurotatoria</taxon>
        <taxon>Bdelloidea</taxon>
        <taxon>Philodinida</taxon>
        <taxon>Philodinidae</taxon>
        <taxon>Rotaria</taxon>
    </lineage>
</organism>
<dbReference type="SUPFAM" id="SSF55486">
    <property type="entry name" value="Metalloproteases ('zincins'), catalytic domain"/>
    <property type="match status" value="1"/>
</dbReference>
<keyword evidence="7" id="KW-0482">Metalloprotease</keyword>
<feature type="region of interest" description="Disordered" evidence="9">
    <location>
        <begin position="1045"/>
        <end position="1069"/>
    </location>
</feature>
<feature type="coiled-coil region" evidence="8">
    <location>
        <begin position="1397"/>
        <end position="1431"/>
    </location>
</feature>
<proteinExistence type="inferred from homology"/>
<dbReference type="GO" id="GO:0005886">
    <property type="term" value="C:plasma membrane"/>
    <property type="evidence" value="ECO:0007669"/>
    <property type="project" value="TreeGrafter"/>
</dbReference>
<evidence type="ECO:0000256" key="7">
    <source>
        <dbReference type="ARBA" id="ARBA00023049"/>
    </source>
</evidence>
<evidence type="ECO:0000256" key="6">
    <source>
        <dbReference type="ARBA" id="ARBA00022833"/>
    </source>
</evidence>
<feature type="region of interest" description="Disordered" evidence="9">
    <location>
        <begin position="1104"/>
        <end position="1161"/>
    </location>
</feature>
<dbReference type="Gene3D" id="3.40.390.10">
    <property type="entry name" value="Collagenase (Catalytic Domain)"/>
    <property type="match status" value="1"/>
</dbReference>
<evidence type="ECO:0000256" key="10">
    <source>
        <dbReference type="SAM" id="Phobius"/>
    </source>
</evidence>
<feature type="compositionally biased region" description="Basic and acidic residues" evidence="9">
    <location>
        <begin position="903"/>
        <end position="918"/>
    </location>
</feature>
<evidence type="ECO:0000256" key="5">
    <source>
        <dbReference type="ARBA" id="ARBA00022801"/>
    </source>
</evidence>
<feature type="transmembrane region" description="Helical" evidence="10">
    <location>
        <begin position="62"/>
        <end position="85"/>
    </location>
</feature>